<reference evidence="6" key="1">
    <citation type="journal article" date="2019" name="Int. J. Syst. Evol. Microbiol.">
        <title>The Global Catalogue of Microorganisms (GCM) 10K type strain sequencing project: providing services to taxonomists for standard genome sequencing and annotation.</title>
        <authorList>
            <consortium name="The Broad Institute Genomics Platform"/>
            <consortium name="The Broad Institute Genome Sequencing Center for Infectious Disease"/>
            <person name="Wu L."/>
            <person name="Ma J."/>
        </authorList>
    </citation>
    <scope>NUCLEOTIDE SEQUENCE [LARGE SCALE GENOMIC DNA]</scope>
    <source>
        <strain evidence="6">NBRC 113072</strain>
    </source>
</reference>
<evidence type="ECO:0000256" key="1">
    <source>
        <dbReference type="ARBA" id="ARBA00007905"/>
    </source>
</evidence>
<dbReference type="InterPro" id="IPR020471">
    <property type="entry name" value="AKR"/>
</dbReference>
<dbReference type="Proteomes" id="UP001157126">
    <property type="component" value="Unassembled WGS sequence"/>
</dbReference>
<dbReference type="PROSITE" id="PS00798">
    <property type="entry name" value="ALDOKETO_REDUCTASE_1"/>
    <property type="match status" value="1"/>
</dbReference>
<comment type="similarity">
    <text evidence="1">Belongs to the aldo/keto reductase family.</text>
</comment>
<dbReference type="PIRSF" id="PIRSF000097">
    <property type="entry name" value="AKR"/>
    <property type="match status" value="1"/>
</dbReference>
<sequence>MTHSVPTTFLRAGDHMIEMPQLGFGVWEVPDDKVTDAVAHALATGYRSIDTAAVYGNEEGVGRALRQTDVPREDIFLTTKVWNDAHGTDSTRAALEESLGKLGTDYVDLYLIHWPTPAKDAYVDTWKTLLDLREQGRVRAVGVCNFNQPHLRRLMEETGEYPAINQIEVHPYLTQNELREFNEVNDIVTEDWSPLGARLNVIDDPAVVSIAKATGKTPAQVVLRWHLQIGSVVIPRSVTPSRIEQNFDLFDFELDDTQMTAISALDQGKRSGPNPDEFNVGA</sequence>
<gene>
    <name evidence="5" type="ORF">GCM10025883_39870</name>
</gene>
<dbReference type="InterPro" id="IPR018170">
    <property type="entry name" value="Aldo/ket_reductase_CS"/>
</dbReference>
<dbReference type="PANTHER" id="PTHR43827:SF3">
    <property type="entry name" value="NADP-DEPENDENT OXIDOREDUCTASE DOMAIN-CONTAINING PROTEIN"/>
    <property type="match status" value="1"/>
</dbReference>
<keyword evidence="6" id="KW-1185">Reference proteome</keyword>
<organism evidence="5 6">
    <name type="scientific">Mobilicoccus caccae</name>
    <dbReference type="NCBI Taxonomy" id="1859295"/>
    <lineage>
        <taxon>Bacteria</taxon>
        <taxon>Bacillati</taxon>
        <taxon>Actinomycetota</taxon>
        <taxon>Actinomycetes</taxon>
        <taxon>Micrococcales</taxon>
        <taxon>Dermatophilaceae</taxon>
        <taxon>Mobilicoccus</taxon>
    </lineage>
</organism>
<dbReference type="InterPro" id="IPR036812">
    <property type="entry name" value="NAD(P)_OxRdtase_dom_sf"/>
</dbReference>
<name>A0ABQ6IXQ9_9MICO</name>
<dbReference type="SUPFAM" id="SSF51430">
    <property type="entry name" value="NAD(P)-linked oxidoreductase"/>
    <property type="match status" value="1"/>
</dbReference>
<dbReference type="PROSITE" id="PS00063">
    <property type="entry name" value="ALDOKETO_REDUCTASE_3"/>
    <property type="match status" value="1"/>
</dbReference>
<accession>A0ABQ6IXQ9</accession>
<dbReference type="Pfam" id="PF00248">
    <property type="entry name" value="Aldo_ket_red"/>
    <property type="match status" value="1"/>
</dbReference>
<dbReference type="PANTHER" id="PTHR43827">
    <property type="entry name" value="2,5-DIKETO-D-GLUCONIC ACID REDUCTASE"/>
    <property type="match status" value="1"/>
</dbReference>
<dbReference type="PROSITE" id="PS00062">
    <property type="entry name" value="ALDOKETO_REDUCTASE_2"/>
    <property type="match status" value="1"/>
</dbReference>
<keyword evidence="2" id="KW-0521">NADP</keyword>
<comment type="caution">
    <text evidence="5">The sequence shown here is derived from an EMBL/GenBank/DDBJ whole genome shotgun (WGS) entry which is preliminary data.</text>
</comment>
<evidence type="ECO:0000256" key="3">
    <source>
        <dbReference type="ARBA" id="ARBA00023002"/>
    </source>
</evidence>
<dbReference type="Gene3D" id="3.20.20.100">
    <property type="entry name" value="NADP-dependent oxidoreductase domain"/>
    <property type="match status" value="1"/>
</dbReference>
<proteinExistence type="inferred from homology"/>
<dbReference type="RefSeq" id="WP_284305429.1">
    <property type="nucleotide sequence ID" value="NZ_BSUO01000001.1"/>
</dbReference>
<protein>
    <submittedName>
        <fullName evidence="5">Oxidoreductase</fullName>
    </submittedName>
</protein>
<dbReference type="InterPro" id="IPR023210">
    <property type="entry name" value="NADP_OxRdtase_dom"/>
</dbReference>
<evidence type="ECO:0000259" key="4">
    <source>
        <dbReference type="Pfam" id="PF00248"/>
    </source>
</evidence>
<feature type="domain" description="NADP-dependent oxidoreductase" evidence="4">
    <location>
        <begin position="22"/>
        <end position="266"/>
    </location>
</feature>
<dbReference type="EMBL" id="BSUO01000001">
    <property type="protein sequence ID" value="GMA41942.1"/>
    <property type="molecule type" value="Genomic_DNA"/>
</dbReference>
<evidence type="ECO:0000313" key="6">
    <source>
        <dbReference type="Proteomes" id="UP001157126"/>
    </source>
</evidence>
<evidence type="ECO:0000313" key="5">
    <source>
        <dbReference type="EMBL" id="GMA41942.1"/>
    </source>
</evidence>
<evidence type="ECO:0000256" key="2">
    <source>
        <dbReference type="ARBA" id="ARBA00022857"/>
    </source>
</evidence>
<keyword evidence="3" id="KW-0560">Oxidoreductase</keyword>
<dbReference type="PRINTS" id="PR00069">
    <property type="entry name" value="ALDKETRDTASE"/>
</dbReference>